<reference evidence="3" key="1">
    <citation type="submission" date="2024-03" db="EMBL/GenBank/DDBJ databases">
        <title>WGS assembly of Saponaria officinalis var. Norfolk2.</title>
        <authorList>
            <person name="Jenkins J."/>
            <person name="Shu S."/>
            <person name="Grimwood J."/>
            <person name="Barry K."/>
            <person name="Goodstein D."/>
            <person name="Schmutz J."/>
            <person name="Leebens-Mack J."/>
            <person name="Osbourn A."/>
        </authorList>
    </citation>
    <scope>NUCLEOTIDE SEQUENCE [LARGE SCALE GENOMIC DNA]</scope>
    <source>
        <strain evidence="3">JIC</strain>
    </source>
</reference>
<evidence type="ECO:0000313" key="4">
    <source>
        <dbReference type="Proteomes" id="UP001443914"/>
    </source>
</evidence>
<name>A0AAW1KDP6_SAPOF</name>
<gene>
    <name evidence="3" type="ORF">RND81_06G240100</name>
</gene>
<evidence type="ECO:0000256" key="1">
    <source>
        <dbReference type="SAM" id="MobiDB-lite"/>
    </source>
</evidence>
<dbReference type="Proteomes" id="UP001443914">
    <property type="component" value="Unassembled WGS sequence"/>
</dbReference>
<dbReference type="AlphaFoldDB" id="A0AAW1KDP6"/>
<evidence type="ECO:0000313" key="3">
    <source>
        <dbReference type="EMBL" id="KAK9716541.1"/>
    </source>
</evidence>
<accession>A0AAW1KDP6</accession>
<keyword evidence="2" id="KW-0732">Signal</keyword>
<evidence type="ECO:0000256" key="2">
    <source>
        <dbReference type="SAM" id="SignalP"/>
    </source>
</evidence>
<sequence length="78" mass="8908">MKFQTNIRLQSIIFIIFLCFHDSTCRFVPRKSSVDSNPNSQASKEFQTNVPKKNSWNNDHENRVSGHVVPGGPNPLHN</sequence>
<comment type="caution">
    <text evidence="3">The sequence shown here is derived from an EMBL/GenBank/DDBJ whole genome shotgun (WGS) entry which is preliminary data.</text>
</comment>
<feature type="chain" id="PRO_5043878388" evidence="2">
    <location>
        <begin position="26"/>
        <end position="78"/>
    </location>
</feature>
<proteinExistence type="predicted"/>
<feature type="compositionally biased region" description="Polar residues" evidence="1">
    <location>
        <begin position="34"/>
        <end position="57"/>
    </location>
</feature>
<protein>
    <submittedName>
        <fullName evidence="3">Uncharacterized protein</fullName>
    </submittedName>
</protein>
<feature type="signal peptide" evidence="2">
    <location>
        <begin position="1"/>
        <end position="25"/>
    </location>
</feature>
<dbReference type="EMBL" id="JBDFQZ010000006">
    <property type="protein sequence ID" value="KAK9716541.1"/>
    <property type="molecule type" value="Genomic_DNA"/>
</dbReference>
<organism evidence="3 4">
    <name type="scientific">Saponaria officinalis</name>
    <name type="common">Common soapwort</name>
    <name type="synonym">Lychnis saponaria</name>
    <dbReference type="NCBI Taxonomy" id="3572"/>
    <lineage>
        <taxon>Eukaryota</taxon>
        <taxon>Viridiplantae</taxon>
        <taxon>Streptophyta</taxon>
        <taxon>Embryophyta</taxon>
        <taxon>Tracheophyta</taxon>
        <taxon>Spermatophyta</taxon>
        <taxon>Magnoliopsida</taxon>
        <taxon>eudicotyledons</taxon>
        <taxon>Gunneridae</taxon>
        <taxon>Pentapetalae</taxon>
        <taxon>Caryophyllales</taxon>
        <taxon>Caryophyllaceae</taxon>
        <taxon>Caryophylleae</taxon>
        <taxon>Saponaria</taxon>
    </lineage>
</organism>
<feature type="region of interest" description="Disordered" evidence="1">
    <location>
        <begin position="30"/>
        <end position="78"/>
    </location>
</feature>
<keyword evidence="4" id="KW-1185">Reference proteome</keyword>